<dbReference type="EMBL" id="UGHK01000003">
    <property type="protein sequence ID" value="STO91909.1"/>
    <property type="molecule type" value="Genomic_DNA"/>
</dbReference>
<protein>
    <recommendedName>
        <fullName evidence="6">Defence against restriction A N-terminal domain-containing protein</fullName>
    </recommendedName>
</protein>
<evidence type="ECO:0000256" key="1">
    <source>
        <dbReference type="SAM" id="MobiDB-lite"/>
    </source>
</evidence>
<evidence type="ECO:0008006" key="6">
    <source>
        <dbReference type="Google" id="ProtNLM"/>
    </source>
</evidence>
<organism evidence="4 5">
    <name type="scientific">Avibacterium paragallinarum</name>
    <name type="common">Haemophilus gallinarum</name>
    <dbReference type="NCBI Taxonomy" id="728"/>
    <lineage>
        <taxon>Bacteria</taxon>
        <taxon>Pseudomonadati</taxon>
        <taxon>Pseudomonadota</taxon>
        <taxon>Gammaproteobacteria</taxon>
        <taxon>Pasteurellales</taxon>
        <taxon>Pasteurellaceae</taxon>
        <taxon>Avibacterium</taxon>
    </lineage>
</organism>
<name>A0A377IUY0_AVIPA</name>
<evidence type="ECO:0000259" key="3">
    <source>
        <dbReference type="Pfam" id="PF18798"/>
    </source>
</evidence>
<dbReference type="InterPro" id="IPR041140">
    <property type="entry name" value="DarA_N"/>
</dbReference>
<evidence type="ECO:0000259" key="2">
    <source>
        <dbReference type="Pfam" id="PF18788"/>
    </source>
</evidence>
<accession>A0A377IUY0</accession>
<gene>
    <name evidence="4" type="ORF">NCTC11296_03039</name>
</gene>
<reference evidence="4 5" key="1">
    <citation type="submission" date="2018-06" db="EMBL/GenBank/DDBJ databases">
        <authorList>
            <consortium name="Pathogen Informatics"/>
            <person name="Doyle S."/>
        </authorList>
    </citation>
    <scope>NUCLEOTIDE SEQUENCE [LARGE SCALE GENOMIC DNA]</scope>
    <source>
        <strain evidence="4 5">NCTC11296</strain>
    </source>
</reference>
<dbReference type="Pfam" id="PF18788">
    <property type="entry name" value="DarA_N"/>
    <property type="match status" value="1"/>
</dbReference>
<dbReference type="InterPro" id="IPR040824">
    <property type="entry name" value="LPD3"/>
</dbReference>
<sequence length="1512" mass="170681">MALNLTFWDNQQNPVNTTVEQLFDALRNDDMKAGLMYEPCTMDDVLDGTEPSNALIMDAIIAQYAKLTAKMNIMQRVMSRSGVDVKDSEGKTVPLTVVGYQISDPFMRLGTANVVALFELSDGQTVSIYFHNPDTTPKKITPQDEVISFKWLLNKKDITIVVAPEKGKDIDVRQVALRIMKIAAKNSAAFARQNKNRKERLERVNALRTRVAEKEKILAQKLKKIDELQYLKAQEEVDQLLEDERLMDSELNASLYAELKALDRLSDREDELDNIYQARVVAVRNMLRDKGWKGESYKELSKEGYVLTETYHYSKSGTNMIGVTYSIPELNLSYTDELTDTPEAIAEMINEPVDKALKALRLSQVESDKEEDKEQPIAISGKEFGEFDTESEEGKTKFRMAVREYLENNLKGKWIRNKALDQDIEIRQRGINELIAWSANPKKLQIAAVIEQVIATAKPKNGIAAWEENTKKGKKRNVKGYYRFANSVNIAGENVNFDVLIEQDEKGLLHYDFILPRKSKAIMDNIDIGSDTYPEKDQSTITAFARENNNIILDEAQEEYMINIILLDEKGDVIEEEEGSVQVEKTEDKLQEDQPIVISGKEFGEFDTETEEGKKALRSKVLEHLTETLKGKWVKNLFLDRDIEIRKRGIKKTLANSANPLKLKALAQLEEIIKTAKGSKDYIQDNFKSDKKPNVLRYFHLENHVLVDNRPLKINVVIEEDTNGLLHYDLTLEKNKVALDSIEPFLNTIPGTFNAKSATGNSIENLEGECNSKDGFDAIMDSIEMKKVGSYEANKSSVSNLYQAQSSELLLDNIAILDGIDVEKATNLPSKYGESRLIQAQSEPQPDNTAILNGKQVKNSLNPLLLDDTQQANLMIALNYAATLDDGLVIDATKLAQDQLEAALSVLENNLPINEQEGNIAQAELEREHIASIKEALAVLQSQPTLDSAESEGRYVLNLFVEYQDENGNWVELKDDEDESEAPTEEPENTTEPEKFQPTPVLLHTSSLYQGEGYRPVLAGRDEEIEQFKQAGYTLEPFSIDGKSSTYSVYKTEEPYDVHITANWYSNGEKSYWVDVSPQEGYVIDITESNSEQPQVAGAYDKANSVAEAIQLADKLIEEEKHYRPLRKAAPTLNGYYQATKGRSKTHYFNVWHNQEESEYGAYIQWSAGGKEEIKASSEAELKQKVETFFRTYVKGNLPEIVFVKGEDILGITPKETINETVDDNLPELVLPENASRKELAEVVENWLKANLQGKIIKTVDNKTVAFNRSDSVKHLSFDGSRSVLAAKAATKVAEIFSTGQFIERQTLNKERNDKFVAFHLYEKTVEIDKNMVKIQAKAGEKLDGTLETLPNLLAYHHKVILDDGNKNAIIDFAGFIGTENRQEPPPPNNGMNDNTAILDDVQEEDLLATLIILEIRDKEGNLIDLDQLDEQEENEVEENAVNNAIELDEQKQADIQFLQDVIDCKIDVLADDFYNKLEPIATRVYDYNEELVSKAVDAYANKTDEYAIATE</sequence>
<feature type="domain" description="Defence against restriction A N-terminal" evidence="2">
    <location>
        <begin position="56"/>
        <end position="187"/>
    </location>
</feature>
<dbReference type="Proteomes" id="UP000254465">
    <property type="component" value="Unassembled WGS sequence"/>
</dbReference>
<feature type="domain" description="Large polyvalent protein-associated" evidence="3">
    <location>
        <begin position="1236"/>
        <end position="1346"/>
    </location>
</feature>
<feature type="region of interest" description="Disordered" evidence="1">
    <location>
        <begin position="968"/>
        <end position="1000"/>
    </location>
</feature>
<feature type="compositionally biased region" description="Acidic residues" evidence="1">
    <location>
        <begin position="974"/>
        <end position="991"/>
    </location>
</feature>
<feature type="domain" description="Large polyvalent protein-associated" evidence="3">
    <location>
        <begin position="395"/>
        <end position="511"/>
    </location>
</feature>
<dbReference type="RefSeq" id="WP_021724772.1">
    <property type="nucleotide sequence ID" value="NZ_PQVK01000006.1"/>
</dbReference>
<feature type="domain" description="Large polyvalent protein-associated" evidence="3">
    <location>
        <begin position="613"/>
        <end position="728"/>
    </location>
</feature>
<evidence type="ECO:0000313" key="4">
    <source>
        <dbReference type="EMBL" id="STO91909.1"/>
    </source>
</evidence>
<evidence type="ECO:0000313" key="5">
    <source>
        <dbReference type="Proteomes" id="UP000254465"/>
    </source>
</evidence>
<dbReference type="Pfam" id="PF18798">
    <property type="entry name" value="LPD3"/>
    <property type="match status" value="3"/>
</dbReference>
<proteinExistence type="predicted"/>